<keyword evidence="8" id="KW-1185">Reference proteome</keyword>
<evidence type="ECO:0000256" key="2">
    <source>
        <dbReference type="ARBA" id="ARBA00022771"/>
    </source>
</evidence>
<dbReference type="GeneTree" id="ENSGT00940000158553"/>
<keyword evidence="2 4" id="KW-0863">Zinc-finger</keyword>
<dbReference type="AlphaFoldDB" id="A0A3B3S1S4"/>
<protein>
    <submittedName>
        <fullName evidence="7">E3 ubiquitin-protein ligase RLIM-like</fullName>
    </submittedName>
</protein>
<dbReference type="GO" id="GO:0005634">
    <property type="term" value="C:nucleus"/>
    <property type="evidence" value="ECO:0007669"/>
    <property type="project" value="TreeGrafter"/>
</dbReference>
<feature type="domain" description="RING-type" evidence="6">
    <location>
        <begin position="444"/>
        <end position="485"/>
    </location>
</feature>
<sequence length="493" mass="54458">MFSRLFSYVCEPQRCLYYWHCRYLMVGHSCTGAKMSLRLEDWAYSFFEAEEPTEMNQARLLNDSDLLFLSSSDDFQSPTTVIPETPRSGRGADTPEDLIQGAGDPSERSVTPSYRWAKRRRLSFMAADSQADSDDGSTAGSAGGGCGRGVAPLSTAHGFATSSLVAPSTPVSRKCRIAPPSSSVVACASLGYSANQRADVDGEKQPSDFAPNMKCRSMRCNKGSEQHPSAATRPRSRASKRTSSTIVSHSPGPSSSVCELRQPRIPADDRASCSKQPARTSGEQEEIVISDDEDVIFQAMVRSAQEEVDEAFARRLQAQFDEEEQELASFRSSRNLYDRPGQIAWIPSPLSSFVNSYPGLSEFLELAEAARPARRGHRFRGSHGSRQRHPDLFDDSRGDNYEALLAFEESQGAVIAKKTMSTIEIQRLPIKTFEPAYSAGKITCQICFSEYAEGEKLRTLPCLHDYHVQCIDRWLKENATCPVCRVDVSELGS</sequence>
<keyword evidence="1" id="KW-0479">Metal-binding</keyword>
<dbReference type="InterPro" id="IPR013083">
    <property type="entry name" value="Znf_RING/FYVE/PHD"/>
</dbReference>
<dbReference type="PANTHER" id="PTHR45931:SF15">
    <property type="entry name" value="SI:CH211-59O9.10"/>
    <property type="match status" value="1"/>
</dbReference>
<dbReference type="GO" id="GO:0016567">
    <property type="term" value="P:protein ubiquitination"/>
    <property type="evidence" value="ECO:0007669"/>
    <property type="project" value="TreeGrafter"/>
</dbReference>
<dbReference type="FunFam" id="3.30.40.10:FF:000922">
    <property type="entry name" value="RING finger protein 38"/>
    <property type="match status" value="1"/>
</dbReference>
<dbReference type="InterPro" id="IPR051834">
    <property type="entry name" value="RING_finger_E3_ligase"/>
</dbReference>
<dbReference type="Proteomes" id="UP000261540">
    <property type="component" value="Unplaced"/>
</dbReference>
<dbReference type="GO" id="GO:0045893">
    <property type="term" value="P:positive regulation of DNA-templated transcription"/>
    <property type="evidence" value="ECO:0007669"/>
    <property type="project" value="TreeGrafter"/>
</dbReference>
<reference evidence="7" key="1">
    <citation type="submission" date="2025-08" db="UniProtKB">
        <authorList>
            <consortium name="Ensembl"/>
        </authorList>
    </citation>
    <scope>IDENTIFICATION</scope>
</reference>
<dbReference type="GO" id="GO:0006511">
    <property type="term" value="P:ubiquitin-dependent protein catabolic process"/>
    <property type="evidence" value="ECO:0007669"/>
    <property type="project" value="TreeGrafter"/>
</dbReference>
<dbReference type="SUPFAM" id="SSF57850">
    <property type="entry name" value="RING/U-box"/>
    <property type="match status" value="1"/>
</dbReference>
<dbReference type="InterPro" id="IPR011016">
    <property type="entry name" value="Znf_RING-CH"/>
</dbReference>
<dbReference type="Ensembl" id="ENSPKIT00000004791.1">
    <property type="protein sequence ID" value="ENSPKIP00000024090.1"/>
    <property type="gene ID" value="ENSPKIG00000007476.1"/>
</dbReference>
<dbReference type="CDD" id="cd16472">
    <property type="entry name" value="RING-H2_RNF38-like"/>
    <property type="match status" value="1"/>
</dbReference>
<proteinExistence type="predicted"/>
<dbReference type="PANTHER" id="PTHR45931">
    <property type="entry name" value="SI:CH211-59O9.10"/>
    <property type="match status" value="1"/>
</dbReference>
<dbReference type="CDD" id="cd21932">
    <property type="entry name" value="MIU2_RNF168-like"/>
    <property type="match status" value="1"/>
</dbReference>
<dbReference type="PROSITE" id="PS50089">
    <property type="entry name" value="ZF_RING_2"/>
    <property type="match status" value="1"/>
</dbReference>
<name>A0A3B3S1S4_9TELE</name>
<evidence type="ECO:0000256" key="1">
    <source>
        <dbReference type="ARBA" id="ARBA00022723"/>
    </source>
</evidence>
<dbReference type="STRING" id="1676925.ENSPKIP00000024090"/>
<evidence type="ECO:0000256" key="3">
    <source>
        <dbReference type="ARBA" id="ARBA00022833"/>
    </source>
</evidence>
<dbReference type="SMART" id="SM00184">
    <property type="entry name" value="RING"/>
    <property type="match status" value="1"/>
</dbReference>
<evidence type="ECO:0000259" key="6">
    <source>
        <dbReference type="PROSITE" id="PS50089"/>
    </source>
</evidence>
<dbReference type="InterPro" id="IPR001841">
    <property type="entry name" value="Znf_RING"/>
</dbReference>
<dbReference type="SMART" id="SM00744">
    <property type="entry name" value="RINGv"/>
    <property type="match status" value="1"/>
</dbReference>
<feature type="region of interest" description="Disordered" evidence="5">
    <location>
        <begin position="197"/>
        <end position="285"/>
    </location>
</feature>
<dbReference type="GO" id="GO:0008270">
    <property type="term" value="F:zinc ion binding"/>
    <property type="evidence" value="ECO:0007669"/>
    <property type="project" value="UniProtKB-KW"/>
</dbReference>
<evidence type="ECO:0000256" key="5">
    <source>
        <dbReference type="SAM" id="MobiDB-lite"/>
    </source>
</evidence>
<feature type="compositionally biased region" description="Polar residues" evidence="5">
    <location>
        <begin position="241"/>
        <end position="257"/>
    </location>
</feature>
<dbReference type="GO" id="GO:0061630">
    <property type="term" value="F:ubiquitin protein ligase activity"/>
    <property type="evidence" value="ECO:0007669"/>
    <property type="project" value="TreeGrafter"/>
</dbReference>
<evidence type="ECO:0000313" key="8">
    <source>
        <dbReference type="Proteomes" id="UP000261540"/>
    </source>
</evidence>
<keyword evidence="3" id="KW-0862">Zinc</keyword>
<evidence type="ECO:0000256" key="4">
    <source>
        <dbReference type="PROSITE-ProRule" id="PRU00175"/>
    </source>
</evidence>
<accession>A0A3B3S1S4</accession>
<reference evidence="7" key="2">
    <citation type="submission" date="2025-09" db="UniProtKB">
        <authorList>
            <consortium name="Ensembl"/>
        </authorList>
    </citation>
    <scope>IDENTIFICATION</scope>
</reference>
<dbReference type="Pfam" id="PF13639">
    <property type="entry name" value="zf-RING_2"/>
    <property type="match status" value="1"/>
</dbReference>
<evidence type="ECO:0000313" key="7">
    <source>
        <dbReference type="Ensembl" id="ENSPKIP00000024090.1"/>
    </source>
</evidence>
<dbReference type="Gene3D" id="3.30.40.10">
    <property type="entry name" value="Zinc/RING finger domain, C3HC4 (zinc finger)"/>
    <property type="match status" value="1"/>
</dbReference>
<feature type="region of interest" description="Disordered" evidence="5">
    <location>
        <begin position="77"/>
        <end position="112"/>
    </location>
</feature>
<organism evidence="7 8">
    <name type="scientific">Paramormyrops kingsleyae</name>
    <dbReference type="NCBI Taxonomy" id="1676925"/>
    <lineage>
        <taxon>Eukaryota</taxon>
        <taxon>Metazoa</taxon>
        <taxon>Chordata</taxon>
        <taxon>Craniata</taxon>
        <taxon>Vertebrata</taxon>
        <taxon>Euteleostomi</taxon>
        <taxon>Actinopterygii</taxon>
        <taxon>Neopterygii</taxon>
        <taxon>Teleostei</taxon>
        <taxon>Osteoglossocephala</taxon>
        <taxon>Osteoglossomorpha</taxon>
        <taxon>Osteoglossiformes</taxon>
        <taxon>Mormyridae</taxon>
        <taxon>Paramormyrops</taxon>
    </lineage>
</organism>